<protein>
    <submittedName>
        <fullName evidence="1">Uncharacterized protein</fullName>
    </submittedName>
</protein>
<evidence type="ECO:0000313" key="2">
    <source>
        <dbReference type="Proteomes" id="UP000821845"/>
    </source>
</evidence>
<dbReference type="Proteomes" id="UP000821845">
    <property type="component" value="Chromosome 3"/>
</dbReference>
<proteinExistence type="predicted"/>
<keyword evidence="2" id="KW-1185">Reference proteome</keyword>
<organism evidence="1 2">
    <name type="scientific">Hyalomma asiaticum</name>
    <name type="common">Tick</name>
    <dbReference type="NCBI Taxonomy" id="266040"/>
    <lineage>
        <taxon>Eukaryota</taxon>
        <taxon>Metazoa</taxon>
        <taxon>Ecdysozoa</taxon>
        <taxon>Arthropoda</taxon>
        <taxon>Chelicerata</taxon>
        <taxon>Arachnida</taxon>
        <taxon>Acari</taxon>
        <taxon>Parasitiformes</taxon>
        <taxon>Ixodida</taxon>
        <taxon>Ixodoidea</taxon>
        <taxon>Ixodidae</taxon>
        <taxon>Hyalomminae</taxon>
        <taxon>Hyalomma</taxon>
    </lineage>
</organism>
<comment type="caution">
    <text evidence="1">The sequence shown here is derived from an EMBL/GenBank/DDBJ whole genome shotgun (WGS) entry which is preliminary data.</text>
</comment>
<gene>
    <name evidence="1" type="ORF">HPB50_025984</name>
</gene>
<sequence length="211" mass="23368">MPDLMYLLNSLTDAEGRIKVPGIYDEVLPLTHEERKVYEGIEFDVVRVEGAHWSSGDKAVIPARVVGKFSIRTVPNQKVQKVRECVEKHLQEQFTRRGSPNQVNSTVLSHGITIGMGTQSLGQVRFTCARAVTVRVPERRLTYGVVPEKTRGGFTVGPAKLMQDYVCRDVLVMSINPPGCGFHSQNENVRVADLVSGVRTLLSPLVRLASL</sequence>
<reference evidence="1" key="1">
    <citation type="submission" date="2020-05" db="EMBL/GenBank/DDBJ databases">
        <title>Large-scale comparative analyses of tick genomes elucidate their genetic diversity and vector capacities.</title>
        <authorList>
            <person name="Jia N."/>
            <person name="Wang J."/>
            <person name="Shi W."/>
            <person name="Du L."/>
            <person name="Sun Y."/>
            <person name="Zhan W."/>
            <person name="Jiang J."/>
            <person name="Wang Q."/>
            <person name="Zhang B."/>
            <person name="Ji P."/>
            <person name="Sakyi L.B."/>
            <person name="Cui X."/>
            <person name="Yuan T."/>
            <person name="Jiang B."/>
            <person name="Yang W."/>
            <person name="Lam T.T.-Y."/>
            <person name="Chang Q."/>
            <person name="Ding S."/>
            <person name="Wang X."/>
            <person name="Zhu J."/>
            <person name="Ruan X."/>
            <person name="Zhao L."/>
            <person name="Wei J."/>
            <person name="Que T."/>
            <person name="Du C."/>
            <person name="Cheng J."/>
            <person name="Dai P."/>
            <person name="Han X."/>
            <person name="Huang E."/>
            <person name="Gao Y."/>
            <person name="Liu J."/>
            <person name="Shao H."/>
            <person name="Ye R."/>
            <person name="Li L."/>
            <person name="Wei W."/>
            <person name="Wang X."/>
            <person name="Wang C."/>
            <person name="Yang T."/>
            <person name="Huo Q."/>
            <person name="Li W."/>
            <person name="Guo W."/>
            <person name="Chen H."/>
            <person name="Zhou L."/>
            <person name="Ni X."/>
            <person name="Tian J."/>
            <person name="Zhou Y."/>
            <person name="Sheng Y."/>
            <person name="Liu T."/>
            <person name="Pan Y."/>
            <person name="Xia L."/>
            <person name="Li J."/>
            <person name="Zhao F."/>
            <person name="Cao W."/>
        </authorList>
    </citation>
    <scope>NUCLEOTIDE SEQUENCE</scope>
    <source>
        <strain evidence="1">Hyas-2018</strain>
    </source>
</reference>
<accession>A0ACB7STE4</accession>
<evidence type="ECO:0000313" key="1">
    <source>
        <dbReference type="EMBL" id="KAH6937199.1"/>
    </source>
</evidence>
<dbReference type="EMBL" id="CM023483">
    <property type="protein sequence ID" value="KAH6937199.1"/>
    <property type="molecule type" value="Genomic_DNA"/>
</dbReference>
<name>A0ACB7STE4_HYAAI</name>